<protein>
    <recommendedName>
        <fullName evidence="4">SAE2</fullName>
    </recommendedName>
</protein>
<comment type="caution">
    <text evidence="2">The sequence shown here is derived from an EMBL/GenBank/DDBJ whole genome shotgun (WGS) entry which is preliminary data.</text>
</comment>
<evidence type="ECO:0000313" key="3">
    <source>
        <dbReference type="Proteomes" id="UP000750334"/>
    </source>
</evidence>
<name>A0A9P6WBN5_MAUEX</name>
<dbReference type="EMBL" id="PUHR01000036">
    <property type="protein sequence ID" value="KAG0669646.1"/>
    <property type="molecule type" value="Genomic_DNA"/>
</dbReference>
<sequence>MTENGAQTELLSDLDVLLTMNITELLNVQQDVNNLLRIQFKQLEETSCKTKSKQRTKANAGKRPLRVKQGRELIQDEFPIGEPIKKLKLAQNFNQNDSIDDLEESLHDDTEDMILTQFEQNPASQLIKTPSNSQHQNTRRDIHSNSKLLVLSDMTELQATQESKSFHIEDNENSNRVYSSPLKAPNDSLPKEYDDIKKNLATWNNNILDKTHADGSYNKRSILPDRFELEGKNPNHDHKPLKNHTLIKTEEKQPSNDLRQEHIKNDSKRKIAKSIKILIFNNNPITLRPWILEDFKPNKDVTAVKRGKKKVAEFYKKVGKPIDLHEDDNFMNLPNNENTLDSFKIDFDNLRNRTDSPPGYGRLDFPTTQEREEDKLASKRILYQKTKHRFLASVNNRIPPQEREFLFKRDEFNEAVDNSYFKWERNALQIYPSV</sequence>
<organism evidence="2 3">
    <name type="scientific">Maudiozyma exigua</name>
    <name type="common">Yeast</name>
    <name type="synonym">Kazachstania exigua</name>
    <dbReference type="NCBI Taxonomy" id="34358"/>
    <lineage>
        <taxon>Eukaryota</taxon>
        <taxon>Fungi</taxon>
        <taxon>Dikarya</taxon>
        <taxon>Ascomycota</taxon>
        <taxon>Saccharomycotina</taxon>
        <taxon>Saccharomycetes</taxon>
        <taxon>Saccharomycetales</taxon>
        <taxon>Saccharomycetaceae</taxon>
        <taxon>Maudiozyma</taxon>
    </lineage>
</organism>
<proteinExistence type="predicted"/>
<keyword evidence="3" id="KW-1185">Reference proteome</keyword>
<accession>A0A9P6WBN5</accession>
<evidence type="ECO:0008006" key="4">
    <source>
        <dbReference type="Google" id="ProtNLM"/>
    </source>
</evidence>
<evidence type="ECO:0000256" key="1">
    <source>
        <dbReference type="SAM" id="MobiDB-lite"/>
    </source>
</evidence>
<feature type="compositionally biased region" description="Polar residues" evidence="1">
    <location>
        <begin position="121"/>
        <end position="136"/>
    </location>
</feature>
<dbReference type="OrthoDB" id="5801062at2759"/>
<feature type="region of interest" description="Disordered" evidence="1">
    <location>
        <begin position="163"/>
        <end position="189"/>
    </location>
</feature>
<evidence type="ECO:0000313" key="2">
    <source>
        <dbReference type="EMBL" id="KAG0669646.1"/>
    </source>
</evidence>
<dbReference type="AlphaFoldDB" id="A0A9P6WBN5"/>
<gene>
    <name evidence="2" type="ORF">C6P45_003473</name>
</gene>
<dbReference type="Proteomes" id="UP000750334">
    <property type="component" value="Unassembled WGS sequence"/>
</dbReference>
<reference evidence="2 3" key="1">
    <citation type="submission" date="2020-11" db="EMBL/GenBank/DDBJ databases">
        <title>Kefir isolates.</title>
        <authorList>
            <person name="Marcisauskas S."/>
            <person name="Kim Y."/>
            <person name="Blasche S."/>
        </authorList>
    </citation>
    <scope>NUCLEOTIDE SEQUENCE [LARGE SCALE GENOMIC DNA]</scope>
    <source>
        <strain evidence="2 3">OG2</strain>
    </source>
</reference>
<feature type="region of interest" description="Disordered" evidence="1">
    <location>
        <begin position="121"/>
        <end position="141"/>
    </location>
</feature>